<dbReference type="AlphaFoldDB" id="A0A835XQM6"/>
<feature type="compositionally biased region" description="Low complexity" evidence="1">
    <location>
        <begin position="534"/>
        <end position="545"/>
    </location>
</feature>
<name>A0A835XQM6_9CHLO</name>
<feature type="compositionally biased region" description="Gly residues" evidence="1">
    <location>
        <begin position="546"/>
        <end position="558"/>
    </location>
</feature>
<dbReference type="OrthoDB" id="549353at2759"/>
<proteinExistence type="predicted"/>
<evidence type="ECO:0000313" key="2">
    <source>
        <dbReference type="EMBL" id="KAG2486486.1"/>
    </source>
</evidence>
<keyword evidence="3" id="KW-1185">Reference proteome</keyword>
<feature type="compositionally biased region" description="Basic residues" evidence="1">
    <location>
        <begin position="773"/>
        <end position="789"/>
    </location>
</feature>
<evidence type="ECO:0000256" key="1">
    <source>
        <dbReference type="SAM" id="MobiDB-lite"/>
    </source>
</evidence>
<accession>A0A835XQM6</accession>
<protein>
    <recommendedName>
        <fullName evidence="4">NYN domain-containing protein</fullName>
    </recommendedName>
</protein>
<feature type="compositionally biased region" description="Gly residues" evidence="1">
    <location>
        <begin position="424"/>
        <end position="433"/>
    </location>
</feature>
<feature type="region of interest" description="Disordered" evidence="1">
    <location>
        <begin position="419"/>
        <end position="474"/>
    </location>
</feature>
<feature type="region of interest" description="Disordered" evidence="1">
    <location>
        <begin position="297"/>
        <end position="328"/>
    </location>
</feature>
<sequence length="795" mass="78906">MGACASACGNGSDVASEHHLVTSKGKLGSERKTSGTKEQQLVVRRVSSRSAAKVGAAAQRGDIPPTIPRAPVDGRNLCVIIWDIENVRLPLPTSPALSPRHVIRYLKKHFIYGPGRTEYRTVAAVTERSLARIRRDHPGFVEQPQVVPDLTLLMASAVHAKRNADVVLKKELHQFVLEHAHTARACPGQLTIVLISGDEDFLEPVQGALQAGFSVQLVTHDTASGALLAQGYAGPPLLWSAFLRGCSGVQDLVLPYGDEQMHSVLTPRSLILAGFGPRRGGEAARDAAARLLRGALAAPGPAPGAPAPAGPPATPGTPGADGEGGAQGQGEAGALVLVEPSFGDLSGSCVVVANPRPGVDAGALARRLRWQQGGGGGPGGEGGPSPGPSGGGPNEPRLLVFEARRVVRLTLQADDAWVPTACGRGQGTSGGGDGEGEGDGGVEPRHASGSDAGAGPGAGPGPHALPHPSASGRGLHERLADASERLGALIRAYRLPATATAPASPLALSSVHAPHPPGPDSSTPPRRPGPGPGPHSHAASPYGAAAAGGGGGGGGGYGSAPPSQLQLLARFSRVPGPGELAAVLLLGCAGEGGDLLAALSHLRQLAGQLMALHGVALTAELMFSGTGAGVGAGAGAGGVVAVNGLGGSAGGVGLGTVVADGGVLAPLPGAGAGGGAGGEAGAAALRTLSLGPRRLPALPFRPGSFGGAEAQGGAAPPSQPQPQQEAGSEAGEQGPGQEEVYHSAHSDVADGAADVPTGARGGDWAQGPAGGGGKKKRKKRNKKRNKKNAVHPLPG</sequence>
<feature type="region of interest" description="Disordered" evidence="1">
    <location>
        <begin position="370"/>
        <end position="396"/>
    </location>
</feature>
<feature type="compositionally biased region" description="Pro residues" evidence="1">
    <location>
        <begin position="300"/>
        <end position="315"/>
    </location>
</feature>
<evidence type="ECO:0000313" key="3">
    <source>
        <dbReference type="Proteomes" id="UP000612055"/>
    </source>
</evidence>
<evidence type="ECO:0008006" key="4">
    <source>
        <dbReference type="Google" id="ProtNLM"/>
    </source>
</evidence>
<feature type="region of interest" description="Disordered" evidence="1">
    <location>
        <begin position="695"/>
        <end position="795"/>
    </location>
</feature>
<dbReference type="Proteomes" id="UP000612055">
    <property type="component" value="Unassembled WGS sequence"/>
</dbReference>
<reference evidence="2" key="1">
    <citation type="journal article" date="2020" name="bioRxiv">
        <title>Comparative genomics of Chlamydomonas.</title>
        <authorList>
            <person name="Craig R.J."/>
            <person name="Hasan A.R."/>
            <person name="Ness R.W."/>
            <person name="Keightley P.D."/>
        </authorList>
    </citation>
    <scope>NUCLEOTIDE SEQUENCE</scope>
    <source>
        <strain evidence="2">CCAP 11/70</strain>
    </source>
</reference>
<feature type="compositionally biased region" description="Basic and acidic residues" evidence="1">
    <location>
        <begin position="739"/>
        <end position="748"/>
    </location>
</feature>
<feature type="compositionally biased region" description="Gly residues" evidence="1">
    <location>
        <begin position="319"/>
        <end position="328"/>
    </location>
</feature>
<feature type="compositionally biased region" description="Low complexity" evidence="1">
    <location>
        <begin position="461"/>
        <end position="471"/>
    </location>
</feature>
<organism evidence="2 3">
    <name type="scientific">Edaphochlamys debaryana</name>
    <dbReference type="NCBI Taxonomy" id="47281"/>
    <lineage>
        <taxon>Eukaryota</taxon>
        <taxon>Viridiplantae</taxon>
        <taxon>Chlorophyta</taxon>
        <taxon>core chlorophytes</taxon>
        <taxon>Chlorophyceae</taxon>
        <taxon>CS clade</taxon>
        <taxon>Chlamydomonadales</taxon>
        <taxon>Chlamydomonadales incertae sedis</taxon>
        <taxon>Edaphochlamys</taxon>
    </lineage>
</organism>
<feature type="compositionally biased region" description="Low complexity" evidence="1">
    <location>
        <begin position="711"/>
        <end position="730"/>
    </location>
</feature>
<gene>
    <name evidence="2" type="ORF">HYH03_014789</name>
</gene>
<feature type="compositionally biased region" description="Gly residues" evidence="1">
    <location>
        <begin position="372"/>
        <end position="393"/>
    </location>
</feature>
<comment type="caution">
    <text evidence="2">The sequence shown here is derived from an EMBL/GenBank/DDBJ whole genome shotgun (WGS) entry which is preliminary data.</text>
</comment>
<feature type="region of interest" description="Disordered" evidence="1">
    <location>
        <begin position="504"/>
        <end position="559"/>
    </location>
</feature>
<dbReference type="EMBL" id="JAEHOE010000111">
    <property type="protein sequence ID" value="KAG2486486.1"/>
    <property type="molecule type" value="Genomic_DNA"/>
</dbReference>